<evidence type="ECO:0000313" key="2">
    <source>
        <dbReference type="Proteomes" id="UP001203297"/>
    </source>
</evidence>
<keyword evidence="2" id="KW-1185">Reference proteome</keyword>
<dbReference type="EMBL" id="WTXG01000036">
    <property type="protein sequence ID" value="KAI0297526.1"/>
    <property type="molecule type" value="Genomic_DNA"/>
</dbReference>
<protein>
    <submittedName>
        <fullName evidence="1">Uncharacterized protein</fullName>
    </submittedName>
</protein>
<evidence type="ECO:0000313" key="1">
    <source>
        <dbReference type="EMBL" id="KAI0297526.1"/>
    </source>
</evidence>
<dbReference type="Proteomes" id="UP001203297">
    <property type="component" value="Unassembled WGS sequence"/>
</dbReference>
<sequence length="167" mass="18661">MQSEYFSFRKTFREIFHTSSSGDRPDSATLNPSLSEPIGEGGGVVMSTIETSLAALKEASSLAANIHYIAPIAGLLLQVLTMRDVSVHLLSRPSSTSTFFFEQEVKQHKEEWDIVMRKLARVAGLVVNVGESCQKYDLKESDLPPGLRTILQSLQSYVFIRDIILYY</sequence>
<comment type="caution">
    <text evidence="1">The sequence shown here is derived from an EMBL/GenBank/DDBJ whole genome shotgun (WGS) entry which is preliminary data.</text>
</comment>
<gene>
    <name evidence="1" type="ORF">B0F90DRAFT_897521</name>
</gene>
<organism evidence="1 2">
    <name type="scientific">Multifurca ochricompacta</name>
    <dbReference type="NCBI Taxonomy" id="376703"/>
    <lineage>
        <taxon>Eukaryota</taxon>
        <taxon>Fungi</taxon>
        <taxon>Dikarya</taxon>
        <taxon>Basidiomycota</taxon>
        <taxon>Agaricomycotina</taxon>
        <taxon>Agaricomycetes</taxon>
        <taxon>Russulales</taxon>
        <taxon>Russulaceae</taxon>
        <taxon>Multifurca</taxon>
    </lineage>
</organism>
<dbReference type="AlphaFoldDB" id="A0AAD4QJ87"/>
<accession>A0AAD4QJ87</accession>
<reference evidence="1" key="1">
    <citation type="journal article" date="2022" name="New Phytol.">
        <title>Evolutionary transition to the ectomycorrhizal habit in the genomes of a hyperdiverse lineage of mushroom-forming fungi.</title>
        <authorList>
            <person name="Looney B."/>
            <person name="Miyauchi S."/>
            <person name="Morin E."/>
            <person name="Drula E."/>
            <person name="Courty P.E."/>
            <person name="Kohler A."/>
            <person name="Kuo A."/>
            <person name="LaButti K."/>
            <person name="Pangilinan J."/>
            <person name="Lipzen A."/>
            <person name="Riley R."/>
            <person name="Andreopoulos W."/>
            <person name="He G."/>
            <person name="Johnson J."/>
            <person name="Nolan M."/>
            <person name="Tritt A."/>
            <person name="Barry K.W."/>
            <person name="Grigoriev I.V."/>
            <person name="Nagy L.G."/>
            <person name="Hibbett D."/>
            <person name="Henrissat B."/>
            <person name="Matheny P.B."/>
            <person name="Labbe J."/>
            <person name="Martin F.M."/>
        </authorList>
    </citation>
    <scope>NUCLEOTIDE SEQUENCE</scope>
    <source>
        <strain evidence="1">BPL690</strain>
    </source>
</reference>
<proteinExistence type="predicted"/>
<name>A0AAD4QJ87_9AGAM</name>